<accession>A0A8A1LWP9</accession>
<reference evidence="1" key="1">
    <citation type="submission" date="2021-01" db="EMBL/GenBank/DDBJ databases">
        <title>Chromosome-level genome assembly of a human fungal pathogen reveals clustering of transcriptionally co-regulated genes.</title>
        <authorList>
            <person name="Voorhies M."/>
            <person name="Cohen S."/>
            <person name="Shea T.P."/>
            <person name="Petrus S."/>
            <person name="Munoz J.F."/>
            <person name="Poplawski S."/>
            <person name="Goldman W.E."/>
            <person name="Michael T."/>
            <person name="Cuomo C.A."/>
            <person name="Sil A."/>
            <person name="Beyhan S."/>
        </authorList>
    </citation>
    <scope>NUCLEOTIDE SEQUENCE</scope>
    <source>
        <strain evidence="1">H88</strain>
    </source>
</reference>
<protein>
    <submittedName>
        <fullName evidence="1">Uncharacterized protein</fullName>
    </submittedName>
</protein>
<gene>
    <name evidence="1" type="ORF">I7I53_11889</name>
</gene>
<evidence type="ECO:0000313" key="2">
    <source>
        <dbReference type="Proteomes" id="UP000663419"/>
    </source>
</evidence>
<name>A0A8A1LWP9_AJEC8</name>
<sequence>MRKGMGWLSGMKLRQRVAAQRDNICWWMYDDENDAESQKFDTIVTTSLNMSFCIFTFYHTSFENNWEKGW</sequence>
<dbReference type="VEuPathDB" id="FungiDB:I7I53_11889"/>
<evidence type="ECO:0000313" key="1">
    <source>
        <dbReference type="EMBL" id="QSS57640.1"/>
    </source>
</evidence>
<proteinExistence type="predicted"/>
<dbReference type="AlphaFoldDB" id="A0A8A1LWP9"/>
<dbReference type="EMBL" id="CP069107">
    <property type="protein sequence ID" value="QSS57640.1"/>
    <property type="molecule type" value="Genomic_DNA"/>
</dbReference>
<dbReference type="Proteomes" id="UP000663419">
    <property type="component" value="Chromosome 6"/>
</dbReference>
<organism evidence="1 2">
    <name type="scientific">Ajellomyces capsulatus (strain H88)</name>
    <name type="common">Darling's disease fungus</name>
    <name type="synonym">Histoplasma capsulatum</name>
    <dbReference type="NCBI Taxonomy" id="544711"/>
    <lineage>
        <taxon>Eukaryota</taxon>
        <taxon>Fungi</taxon>
        <taxon>Dikarya</taxon>
        <taxon>Ascomycota</taxon>
        <taxon>Pezizomycotina</taxon>
        <taxon>Eurotiomycetes</taxon>
        <taxon>Eurotiomycetidae</taxon>
        <taxon>Onygenales</taxon>
        <taxon>Ajellomycetaceae</taxon>
        <taxon>Histoplasma</taxon>
    </lineage>
</organism>